<accession>A0A4R6W7G1</accession>
<name>A0A4R6W7G1_9SPHI</name>
<gene>
    <name evidence="2" type="ORF">CLV99_4508</name>
</gene>
<dbReference type="RefSeq" id="WP_162850185.1">
    <property type="nucleotide sequence ID" value="NZ_SNYV01000019.1"/>
</dbReference>
<dbReference type="Pfam" id="PF13585">
    <property type="entry name" value="CHU_C"/>
    <property type="match status" value="1"/>
</dbReference>
<dbReference type="Proteomes" id="UP000295292">
    <property type="component" value="Unassembled WGS sequence"/>
</dbReference>
<comment type="caution">
    <text evidence="2">The sequence shown here is derived from an EMBL/GenBank/DDBJ whole genome shotgun (WGS) entry which is preliminary data.</text>
</comment>
<reference evidence="2 3" key="1">
    <citation type="submission" date="2019-03" db="EMBL/GenBank/DDBJ databases">
        <title>Genomic Encyclopedia of Archaeal and Bacterial Type Strains, Phase II (KMG-II): from individual species to whole genera.</title>
        <authorList>
            <person name="Goeker M."/>
        </authorList>
    </citation>
    <scope>NUCLEOTIDE SEQUENCE [LARGE SCALE GENOMIC DNA]</scope>
    <source>
        <strain evidence="2 3">DSM 28353</strain>
    </source>
</reference>
<dbReference type="NCBIfam" id="TIGR04131">
    <property type="entry name" value="Bac_Flav_CTERM"/>
    <property type="match status" value="1"/>
</dbReference>
<evidence type="ECO:0000256" key="1">
    <source>
        <dbReference type="SAM" id="SignalP"/>
    </source>
</evidence>
<evidence type="ECO:0000313" key="2">
    <source>
        <dbReference type="EMBL" id="TDQ73456.1"/>
    </source>
</evidence>
<feature type="chain" id="PRO_5020254843" evidence="1">
    <location>
        <begin position="20"/>
        <end position="422"/>
    </location>
</feature>
<sequence length="422" mass="47095">MKSIASFLLLIFSIHSVFCQDNKGSALFENSKVTIEQDAIRSLFGETVYLGPQAEWTIDGTLEIWCQQVWISPGARIHGKGRILIYDPSESQYYEGLKKKPTIVDGNNGDFIKLLIEHHNSKGIILENIDDPGYGVVSPSGPEGAALNIGGELKLAQDGADIQLNGYNLSFDKEASITQYGNRRKLIMRNDYGYVSKALISGSQFLFPIATPTQHYAPVVISDNDKEATIYARVNDYIGSTVHHKDPQSGIDLNWQIYASQPLNVTLTLTHPMAVNKDKYTDEKASIHQFTGSEDMDLLPTKRISEGVHQSWAVLLATNDVDYTSWFTKSVALSNNFFIPNTFTPNGDGVNDRFVLLGLENFDAVILTIYNRWGNSVYHNLMYDNSWNGSGLNGGTYYYIIETKKGNNSSLYKGWVLLLTEN</sequence>
<organism evidence="2 3">
    <name type="scientific">Sphingobacterium yanglingense</name>
    <dbReference type="NCBI Taxonomy" id="1437280"/>
    <lineage>
        <taxon>Bacteria</taxon>
        <taxon>Pseudomonadati</taxon>
        <taxon>Bacteroidota</taxon>
        <taxon>Sphingobacteriia</taxon>
        <taxon>Sphingobacteriales</taxon>
        <taxon>Sphingobacteriaceae</taxon>
        <taxon>Sphingobacterium</taxon>
    </lineage>
</organism>
<evidence type="ECO:0000313" key="3">
    <source>
        <dbReference type="Proteomes" id="UP000295292"/>
    </source>
</evidence>
<dbReference type="EMBL" id="SNYV01000019">
    <property type="protein sequence ID" value="TDQ73456.1"/>
    <property type="molecule type" value="Genomic_DNA"/>
</dbReference>
<protein>
    <submittedName>
        <fullName evidence="2">Gliding motility-associated-like protein</fullName>
    </submittedName>
</protein>
<dbReference type="InterPro" id="IPR026341">
    <property type="entry name" value="T9SS_type_B"/>
</dbReference>
<keyword evidence="3" id="KW-1185">Reference proteome</keyword>
<proteinExistence type="predicted"/>
<dbReference type="AlphaFoldDB" id="A0A4R6W7G1"/>
<keyword evidence="1" id="KW-0732">Signal</keyword>
<feature type="signal peptide" evidence="1">
    <location>
        <begin position="1"/>
        <end position="19"/>
    </location>
</feature>